<evidence type="ECO:0000259" key="6">
    <source>
        <dbReference type="Pfam" id="PF14358"/>
    </source>
</evidence>
<name>A0ABZ1C6G5_9BACT</name>
<organism evidence="7 8">
    <name type="scientific">Actomonas aquatica</name>
    <dbReference type="NCBI Taxonomy" id="2866162"/>
    <lineage>
        <taxon>Bacteria</taxon>
        <taxon>Pseudomonadati</taxon>
        <taxon>Verrucomicrobiota</taxon>
        <taxon>Opitutia</taxon>
        <taxon>Opitutales</taxon>
        <taxon>Opitutaceae</taxon>
        <taxon>Actomonas</taxon>
    </lineage>
</organism>
<evidence type="ECO:0000256" key="3">
    <source>
        <dbReference type="ARBA" id="ARBA00022989"/>
    </source>
</evidence>
<reference evidence="7 8" key="1">
    <citation type="submission" date="2023-12" db="EMBL/GenBank/DDBJ databases">
        <title>Description of an unclassified Opitutus bacterium of Verrucomicrobiota.</title>
        <authorList>
            <person name="Zhang D.-F."/>
        </authorList>
    </citation>
    <scope>NUCLEOTIDE SEQUENCE [LARGE SCALE GENOMIC DNA]</scope>
    <source>
        <strain evidence="7 8">WL0086</strain>
    </source>
</reference>
<dbReference type="EMBL" id="CP139781">
    <property type="protein sequence ID" value="WRQ86917.1"/>
    <property type="molecule type" value="Genomic_DNA"/>
</dbReference>
<evidence type="ECO:0000313" key="7">
    <source>
        <dbReference type="EMBL" id="WRQ86917.1"/>
    </source>
</evidence>
<evidence type="ECO:0000256" key="4">
    <source>
        <dbReference type="ARBA" id="ARBA00023136"/>
    </source>
</evidence>
<keyword evidence="8" id="KW-1185">Reference proteome</keyword>
<dbReference type="Pfam" id="PF14358">
    <property type="entry name" value="DUF4405"/>
    <property type="match status" value="1"/>
</dbReference>
<keyword evidence="4 5" id="KW-0472">Membrane</keyword>
<feature type="transmembrane region" description="Helical" evidence="5">
    <location>
        <begin position="58"/>
        <end position="81"/>
    </location>
</feature>
<evidence type="ECO:0000256" key="5">
    <source>
        <dbReference type="SAM" id="Phobius"/>
    </source>
</evidence>
<protein>
    <submittedName>
        <fullName evidence="7">DUF4405 domain-containing protein</fullName>
    </submittedName>
</protein>
<dbReference type="InterPro" id="IPR025517">
    <property type="entry name" value="DUF4405"/>
</dbReference>
<accession>A0ABZ1C6G5</accession>
<feature type="transmembrane region" description="Helical" evidence="5">
    <location>
        <begin position="12"/>
        <end position="38"/>
    </location>
</feature>
<dbReference type="Proteomes" id="UP000738431">
    <property type="component" value="Chromosome"/>
</dbReference>
<sequence length="288" mass="30878">MNTSSASKPFQWRALVTVIVSLSFAVMLASGLVLFLAPPGRVANWTNWTMGGLLKSEWASLHINFAAVFLGAVAFHLYFNWRPMMSYLKTRVRRRIGFRPEWVAAVVVVGSVVGGALANVAPFSSLVAFSETLKESWEQPAQRAPIPHAELLSVAELAERAEVPLDEALAHLRSAGIEVTDPSLQVADVARAAGVSAQQLYDRLMPPRSARGGGGGGEGGRVGGGYGRMTLAEFCAQEGIALELALSRLRAADLQVQDGLTLRELAQLNGHARPSQLLEAIRGESGHE</sequence>
<dbReference type="Gene3D" id="1.10.3470.10">
    <property type="entry name" value="ABC transporter involved in vitamin B12 uptake, BtuC"/>
    <property type="match status" value="1"/>
</dbReference>
<dbReference type="InterPro" id="IPR037294">
    <property type="entry name" value="ABC_BtuC-like"/>
</dbReference>
<keyword evidence="2 5" id="KW-0812">Transmembrane</keyword>
<keyword evidence="3 5" id="KW-1133">Transmembrane helix</keyword>
<feature type="transmembrane region" description="Helical" evidence="5">
    <location>
        <begin position="102"/>
        <end position="121"/>
    </location>
</feature>
<proteinExistence type="predicted"/>
<evidence type="ECO:0000256" key="1">
    <source>
        <dbReference type="ARBA" id="ARBA00004141"/>
    </source>
</evidence>
<dbReference type="RefSeq" id="WP_221030752.1">
    <property type="nucleotide sequence ID" value="NZ_CP139781.1"/>
</dbReference>
<gene>
    <name evidence="7" type="ORF">K1X11_019055</name>
</gene>
<comment type="subcellular location">
    <subcellularLocation>
        <location evidence="1">Membrane</location>
        <topology evidence="1">Multi-pass membrane protein</topology>
    </subcellularLocation>
</comment>
<evidence type="ECO:0000256" key="2">
    <source>
        <dbReference type="ARBA" id="ARBA00022692"/>
    </source>
</evidence>
<feature type="domain" description="Flavinylation-associated cytochrome" evidence="6">
    <location>
        <begin position="16"/>
        <end position="81"/>
    </location>
</feature>
<evidence type="ECO:0000313" key="8">
    <source>
        <dbReference type="Proteomes" id="UP000738431"/>
    </source>
</evidence>